<proteinExistence type="predicted"/>
<dbReference type="Proteomes" id="UP000214596">
    <property type="component" value="Unassembled WGS sequence"/>
</dbReference>
<dbReference type="InterPro" id="IPR001223">
    <property type="entry name" value="Glyco_hydro18_cat"/>
</dbReference>
<feature type="non-terminal residue" evidence="3">
    <location>
        <position position="1"/>
    </location>
</feature>
<dbReference type="SUPFAM" id="SSF51445">
    <property type="entry name" value="(Trans)glycosidases"/>
    <property type="match status" value="1"/>
</dbReference>
<dbReference type="Pfam" id="PF00704">
    <property type="entry name" value="Glyco_hydro_18"/>
    <property type="match status" value="1"/>
</dbReference>
<feature type="non-terminal residue" evidence="3">
    <location>
        <position position="86"/>
    </location>
</feature>
<dbReference type="Gene3D" id="3.20.20.80">
    <property type="entry name" value="Glycosidases"/>
    <property type="match status" value="1"/>
</dbReference>
<reference evidence="3 4" key="1">
    <citation type="journal article" date="2017" name="Appl. Environ. Microbiol.">
        <title>Parallel evolution of two clades of a major Atlantic endemic Vibrio parahaemolyticus pathogen lineage by independent acquisition of related pathogenicity islands.</title>
        <authorList>
            <person name="Xu F."/>
            <person name="Gonzalez-Escalona N."/>
            <person name="Drees K.P."/>
            <person name="Sebra R.P."/>
            <person name="Cooper V.S."/>
            <person name="Jones S.H."/>
            <person name="Whistler C.A."/>
        </authorList>
    </citation>
    <scope>NUCLEOTIDE SEQUENCE [LARGE SCALE GENOMIC DNA]</scope>
    <source>
        <strain evidence="3 4">MAVP-3</strain>
    </source>
</reference>
<dbReference type="InterPro" id="IPR017853">
    <property type="entry name" value="GH"/>
</dbReference>
<evidence type="ECO:0000313" key="3">
    <source>
        <dbReference type="EMBL" id="OXE28030.1"/>
    </source>
</evidence>
<evidence type="ECO:0000256" key="1">
    <source>
        <dbReference type="ARBA" id="ARBA00023326"/>
    </source>
</evidence>
<keyword evidence="1" id="KW-0624">Polysaccharide degradation</keyword>
<dbReference type="Gene3D" id="3.10.50.10">
    <property type="match status" value="1"/>
</dbReference>
<dbReference type="SUPFAM" id="SSF54556">
    <property type="entry name" value="Chitinase insertion domain"/>
    <property type="match status" value="1"/>
</dbReference>
<gene>
    <name evidence="3" type="ORF">CA163_36020</name>
</gene>
<dbReference type="AlphaFoldDB" id="A0A227IYW4"/>
<dbReference type="GO" id="GO:0000272">
    <property type="term" value="P:polysaccharide catabolic process"/>
    <property type="evidence" value="ECO:0007669"/>
    <property type="project" value="UniProtKB-KW"/>
</dbReference>
<sequence>LLLAQGVPANKLVLGTAMYGRGWEGVTPDTLTDPNDPMTGTATGKLKGSTAQGVWEDGVIDYKGIKSFMLGANNTGINGFEYGYDA</sequence>
<dbReference type="EMBL" id="NIXT01004807">
    <property type="protein sequence ID" value="OXE28030.1"/>
    <property type="molecule type" value="Genomic_DNA"/>
</dbReference>
<protein>
    <recommendedName>
        <fullName evidence="2">GH18 domain-containing protein</fullName>
    </recommendedName>
</protein>
<accession>A0A227IYW4</accession>
<keyword evidence="1" id="KW-0119">Carbohydrate metabolism</keyword>
<evidence type="ECO:0000259" key="2">
    <source>
        <dbReference type="PROSITE" id="PS51910"/>
    </source>
</evidence>
<organism evidence="3 4">
    <name type="scientific">Vibrio parahaemolyticus</name>
    <dbReference type="NCBI Taxonomy" id="670"/>
    <lineage>
        <taxon>Bacteria</taxon>
        <taxon>Pseudomonadati</taxon>
        <taxon>Pseudomonadota</taxon>
        <taxon>Gammaproteobacteria</taxon>
        <taxon>Vibrionales</taxon>
        <taxon>Vibrionaceae</taxon>
        <taxon>Vibrio</taxon>
    </lineage>
</organism>
<feature type="domain" description="GH18" evidence="2">
    <location>
        <begin position="1"/>
        <end position="86"/>
    </location>
</feature>
<evidence type="ECO:0000313" key="4">
    <source>
        <dbReference type="Proteomes" id="UP000214596"/>
    </source>
</evidence>
<dbReference type="PROSITE" id="PS51910">
    <property type="entry name" value="GH18_2"/>
    <property type="match status" value="1"/>
</dbReference>
<comment type="caution">
    <text evidence="3">The sequence shown here is derived from an EMBL/GenBank/DDBJ whole genome shotgun (WGS) entry which is preliminary data.</text>
</comment>
<dbReference type="InterPro" id="IPR029070">
    <property type="entry name" value="Chitinase_insertion_sf"/>
</dbReference>
<name>A0A227IYW4_VIBPH</name>